<sequence>MNSLSHFRVLSTSLLRFSSLHSALLIRVFYCTRSTSHAGFEISPLSWSTLILSAWTLPFSRHLLLSCVLTCRDSESPLSIHGYYSIETRTEPGIYSFISWSNYGDLDCLHAAVPGFSVWACLCTSVRRLVDVISALPSF</sequence>
<dbReference type="AlphaFoldDB" id="A0A4Y2AY72"/>
<evidence type="ECO:0000313" key="2">
    <source>
        <dbReference type="Proteomes" id="UP000499080"/>
    </source>
</evidence>
<protein>
    <submittedName>
        <fullName evidence="1">Uncharacterized protein</fullName>
    </submittedName>
</protein>
<evidence type="ECO:0000313" key="1">
    <source>
        <dbReference type="EMBL" id="GBL83976.1"/>
    </source>
</evidence>
<gene>
    <name evidence="1" type="ORF">AVEN_100857_1</name>
</gene>
<reference evidence="1 2" key="1">
    <citation type="journal article" date="2019" name="Sci. Rep.">
        <title>Orb-weaving spider Araneus ventricosus genome elucidates the spidroin gene catalogue.</title>
        <authorList>
            <person name="Kono N."/>
            <person name="Nakamura H."/>
            <person name="Ohtoshi R."/>
            <person name="Moran D.A.P."/>
            <person name="Shinohara A."/>
            <person name="Yoshida Y."/>
            <person name="Fujiwara M."/>
            <person name="Mori M."/>
            <person name="Tomita M."/>
            <person name="Arakawa K."/>
        </authorList>
    </citation>
    <scope>NUCLEOTIDE SEQUENCE [LARGE SCALE GENOMIC DNA]</scope>
</reference>
<keyword evidence="2" id="KW-1185">Reference proteome</keyword>
<comment type="caution">
    <text evidence="1">The sequence shown here is derived from an EMBL/GenBank/DDBJ whole genome shotgun (WGS) entry which is preliminary data.</text>
</comment>
<name>A0A4Y2AY72_ARAVE</name>
<organism evidence="1 2">
    <name type="scientific">Araneus ventricosus</name>
    <name type="common">Orbweaver spider</name>
    <name type="synonym">Epeira ventricosa</name>
    <dbReference type="NCBI Taxonomy" id="182803"/>
    <lineage>
        <taxon>Eukaryota</taxon>
        <taxon>Metazoa</taxon>
        <taxon>Ecdysozoa</taxon>
        <taxon>Arthropoda</taxon>
        <taxon>Chelicerata</taxon>
        <taxon>Arachnida</taxon>
        <taxon>Araneae</taxon>
        <taxon>Araneomorphae</taxon>
        <taxon>Entelegynae</taxon>
        <taxon>Araneoidea</taxon>
        <taxon>Araneidae</taxon>
        <taxon>Araneus</taxon>
    </lineage>
</organism>
<dbReference type="EMBL" id="BGPR01000035">
    <property type="protein sequence ID" value="GBL83976.1"/>
    <property type="molecule type" value="Genomic_DNA"/>
</dbReference>
<dbReference type="Proteomes" id="UP000499080">
    <property type="component" value="Unassembled WGS sequence"/>
</dbReference>
<proteinExistence type="predicted"/>
<accession>A0A4Y2AY72</accession>